<reference evidence="2 3" key="1">
    <citation type="submission" date="2020-04" db="EMBL/GenBank/DDBJ databases">
        <title>Perkinsus olseni comparative genomics.</title>
        <authorList>
            <person name="Bogema D.R."/>
        </authorList>
    </citation>
    <scope>NUCLEOTIDE SEQUENCE [LARGE SCALE GENOMIC DNA]</scope>
    <source>
        <strain evidence="2">ATCC PRA-205</strain>
    </source>
</reference>
<comment type="caution">
    <text evidence="2">The sequence shown here is derived from an EMBL/GenBank/DDBJ whole genome shotgun (WGS) entry which is preliminary data.</text>
</comment>
<accession>A0A7J6Q2N5</accession>
<proteinExistence type="predicted"/>
<protein>
    <submittedName>
        <fullName evidence="2">Uncharacterized protein</fullName>
    </submittedName>
</protein>
<evidence type="ECO:0000313" key="2">
    <source>
        <dbReference type="EMBL" id="KAF4701820.1"/>
    </source>
</evidence>
<name>A0A7J6Q2N5_PEROL</name>
<evidence type="ECO:0000313" key="3">
    <source>
        <dbReference type="Proteomes" id="UP000574390"/>
    </source>
</evidence>
<evidence type="ECO:0000256" key="1">
    <source>
        <dbReference type="SAM" id="MobiDB-lite"/>
    </source>
</evidence>
<feature type="compositionally biased region" description="Gly residues" evidence="1">
    <location>
        <begin position="79"/>
        <end position="88"/>
    </location>
</feature>
<gene>
    <name evidence="2" type="ORF">FOZ62_020056</name>
</gene>
<organism evidence="2 3">
    <name type="scientific">Perkinsus olseni</name>
    <name type="common">Perkinsus atlanticus</name>
    <dbReference type="NCBI Taxonomy" id="32597"/>
    <lineage>
        <taxon>Eukaryota</taxon>
        <taxon>Sar</taxon>
        <taxon>Alveolata</taxon>
        <taxon>Perkinsozoa</taxon>
        <taxon>Perkinsea</taxon>
        <taxon>Perkinsida</taxon>
        <taxon>Perkinsidae</taxon>
        <taxon>Perkinsus</taxon>
    </lineage>
</organism>
<feature type="region of interest" description="Disordered" evidence="1">
    <location>
        <begin position="1"/>
        <end position="96"/>
    </location>
</feature>
<feature type="compositionally biased region" description="Low complexity" evidence="1">
    <location>
        <begin position="7"/>
        <end position="19"/>
    </location>
</feature>
<sequence length="96" mass="10435">MDIFDNPGTSPESPGSPGTAEDDEDGASVMPTQEDADASQLSAQERRKKKRDRKKYGIRLLDADKCVNYDVEEPDAADAGGGRRGGPSRGKRARRR</sequence>
<dbReference type="EMBL" id="JABANM010033112">
    <property type="protein sequence ID" value="KAF4701820.1"/>
    <property type="molecule type" value="Genomic_DNA"/>
</dbReference>
<feature type="compositionally biased region" description="Basic residues" evidence="1">
    <location>
        <begin position="46"/>
        <end position="57"/>
    </location>
</feature>
<dbReference type="Proteomes" id="UP000574390">
    <property type="component" value="Unassembled WGS sequence"/>
</dbReference>
<dbReference type="AlphaFoldDB" id="A0A7J6Q2N5"/>